<dbReference type="Pfam" id="PF01451">
    <property type="entry name" value="LMWPc"/>
    <property type="match status" value="1"/>
</dbReference>
<keyword evidence="3" id="KW-0378">Hydrolase</keyword>
<dbReference type="GO" id="GO:0004725">
    <property type="term" value="F:protein tyrosine phosphatase activity"/>
    <property type="evidence" value="ECO:0007669"/>
    <property type="project" value="UniProtKB-EC"/>
</dbReference>
<evidence type="ECO:0000259" key="6">
    <source>
        <dbReference type="SMART" id="SM00226"/>
    </source>
</evidence>
<feature type="active site" description="Nucleophile" evidence="5">
    <location>
        <position position="13"/>
    </location>
</feature>
<dbReference type="Gene3D" id="3.40.50.2300">
    <property type="match status" value="1"/>
</dbReference>
<evidence type="ECO:0000256" key="4">
    <source>
        <dbReference type="ARBA" id="ARBA00022912"/>
    </source>
</evidence>
<dbReference type="InterPro" id="IPR023485">
    <property type="entry name" value="Ptyr_pPase"/>
</dbReference>
<evidence type="ECO:0000256" key="3">
    <source>
        <dbReference type="ARBA" id="ARBA00022801"/>
    </source>
</evidence>
<dbReference type="InterPro" id="IPR036196">
    <property type="entry name" value="Ptyr_pPase_sf"/>
</dbReference>
<evidence type="ECO:0000256" key="1">
    <source>
        <dbReference type="ARBA" id="ARBA00011063"/>
    </source>
</evidence>
<feature type="domain" description="Phosphotyrosine protein phosphatase I" evidence="6">
    <location>
        <begin position="1"/>
        <end position="147"/>
    </location>
</feature>
<reference evidence="7" key="1">
    <citation type="submission" date="2022-06" db="EMBL/GenBank/DDBJ databases">
        <title>A novel DMS-producing enzyme.</title>
        <authorList>
            <person name="Zhang Y."/>
        </authorList>
    </citation>
    <scope>NUCLEOTIDE SEQUENCE</scope>
    <source>
        <strain evidence="7">RT37</strain>
    </source>
</reference>
<evidence type="ECO:0000256" key="5">
    <source>
        <dbReference type="PIRSR" id="PIRSR617867-1"/>
    </source>
</evidence>
<dbReference type="EC" id="3.1.3.48" evidence="2"/>
<dbReference type="PRINTS" id="PR00719">
    <property type="entry name" value="LMWPTPASE"/>
</dbReference>
<dbReference type="SUPFAM" id="SSF52788">
    <property type="entry name" value="Phosphotyrosine protein phosphatases I"/>
    <property type="match status" value="1"/>
</dbReference>
<dbReference type="EMBL" id="CP098827">
    <property type="protein sequence ID" value="XBO72586.1"/>
    <property type="molecule type" value="Genomic_DNA"/>
</dbReference>
<dbReference type="SMART" id="SM00226">
    <property type="entry name" value="LMWPc"/>
    <property type="match status" value="1"/>
</dbReference>
<sequence>MRVLFVCLGNICRSPTAEGVVRQRLEEHGLADRVVLDSCGTGPWHVGEPPDARAQQAARKRGIDLSALRGRQLEAADFETCDYLLAMDADNLSVLERQAPANCQAHIGLLMEFAGEPGVAVPDPYYEGGFDGVYAMIERAADGLVATLSQRLGASS</sequence>
<protein>
    <recommendedName>
        <fullName evidence="2">protein-tyrosine-phosphatase</fullName>
        <ecNumber evidence="2">3.1.3.48</ecNumber>
    </recommendedName>
</protein>
<dbReference type="RefSeq" id="WP_124804364.1">
    <property type="nucleotide sequence ID" value="NZ_CP098827.1"/>
</dbReference>
<organism evidence="7">
    <name type="scientific">Halomonas sp. RT37</name>
    <dbReference type="NCBI Taxonomy" id="2950872"/>
    <lineage>
        <taxon>Bacteria</taxon>
        <taxon>Pseudomonadati</taxon>
        <taxon>Pseudomonadota</taxon>
        <taxon>Gammaproteobacteria</taxon>
        <taxon>Oceanospirillales</taxon>
        <taxon>Halomonadaceae</taxon>
        <taxon>Halomonas</taxon>
    </lineage>
</organism>
<feature type="active site" description="Proton donor" evidence="5">
    <location>
        <position position="123"/>
    </location>
</feature>
<evidence type="ECO:0000256" key="2">
    <source>
        <dbReference type="ARBA" id="ARBA00013064"/>
    </source>
</evidence>
<comment type="similarity">
    <text evidence="1">Belongs to the low molecular weight phosphotyrosine protein phosphatase family.</text>
</comment>
<accession>A0AAU7KLZ7</accession>
<gene>
    <name evidence="7" type="ORF">NFG58_07775</name>
</gene>
<keyword evidence="4" id="KW-0904">Protein phosphatase</keyword>
<dbReference type="AlphaFoldDB" id="A0AAU7KLZ7"/>
<feature type="active site" description="Nucleophile" evidence="5">
    <location>
        <position position="7"/>
    </location>
</feature>
<proteinExistence type="inferred from homology"/>
<dbReference type="PANTHER" id="PTHR11717:SF7">
    <property type="entry name" value="LOW MOLECULAR WEIGHT PHOSPHOTYROSINE PROTEIN PHOSPHATASE"/>
    <property type="match status" value="1"/>
</dbReference>
<dbReference type="CDD" id="cd16343">
    <property type="entry name" value="LMWPTP"/>
    <property type="match status" value="1"/>
</dbReference>
<evidence type="ECO:0000313" key="7">
    <source>
        <dbReference type="EMBL" id="XBO72586.1"/>
    </source>
</evidence>
<dbReference type="InterPro" id="IPR017867">
    <property type="entry name" value="Tyr_phospatase_low_mol_wt"/>
</dbReference>
<name>A0AAU7KLZ7_9GAMM</name>
<dbReference type="PANTHER" id="PTHR11717">
    <property type="entry name" value="LOW MOLECULAR WEIGHT PROTEIN TYROSINE PHOSPHATASE"/>
    <property type="match status" value="1"/>
</dbReference>
<dbReference type="InterPro" id="IPR050438">
    <property type="entry name" value="LMW_PTPase"/>
</dbReference>